<sequence>MAVNSGLAVVTMLGNAGGIGPGHTALVVGSDTYSFEDWAFWQAPSDAWMFFNTRQYLLQMNRTRPAIVQELTRSVQFKPIATYLVESIQAGDQYAADGVCSSQVAAALVRGTGPEFRPRGIVTPREVYLMLQRSGLVSRSYYYWPDEPSSLTLPGVPPPKWVITERLRREYPGIVRAPDDGVVSWSKISLPAPEAPAAPPPEAAQAPRAEWLTGVQYRLRYLKLYTGPVSGVHDVASRDAVKAFQRAQRIAVDGIPGPITQGKLVAACGF</sequence>
<evidence type="ECO:0000259" key="1">
    <source>
        <dbReference type="Pfam" id="PF01471"/>
    </source>
</evidence>
<protein>
    <recommendedName>
        <fullName evidence="1">Peptidoglycan binding-like domain-containing protein</fullName>
    </recommendedName>
</protein>
<dbReference type="InterPro" id="IPR002477">
    <property type="entry name" value="Peptidoglycan-bd-like"/>
</dbReference>
<dbReference type="Gene3D" id="1.10.101.10">
    <property type="entry name" value="PGBD-like superfamily/PGBD"/>
    <property type="match status" value="1"/>
</dbReference>
<gene>
    <name evidence="2" type="ORF">GCM10025770_22600</name>
</gene>
<dbReference type="InterPro" id="IPR036365">
    <property type="entry name" value="PGBD-like_sf"/>
</dbReference>
<keyword evidence="3" id="KW-1185">Reference proteome</keyword>
<dbReference type="EMBL" id="BAABLD010000008">
    <property type="protein sequence ID" value="GAA5166066.1"/>
    <property type="molecule type" value="Genomic_DNA"/>
</dbReference>
<name>A0ABP9QQY1_9RHOO</name>
<dbReference type="RefSeq" id="WP_345533061.1">
    <property type="nucleotide sequence ID" value="NZ_BAABLD010000008.1"/>
</dbReference>
<dbReference type="Pfam" id="PF01471">
    <property type="entry name" value="PG_binding_1"/>
    <property type="match status" value="1"/>
</dbReference>
<proteinExistence type="predicted"/>
<dbReference type="InterPro" id="IPR036366">
    <property type="entry name" value="PGBDSf"/>
</dbReference>
<evidence type="ECO:0000313" key="2">
    <source>
        <dbReference type="EMBL" id="GAA5166066.1"/>
    </source>
</evidence>
<accession>A0ABP9QQY1</accession>
<dbReference type="SUPFAM" id="SSF47090">
    <property type="entry name" value="PGBD-like"/>
    <property type="match status" value="1"/>
</dbReference>
<organism evidence="2 3">
    <name type="scientific">Viridibacterium curvum</name>
    <dbReference type="NCBI Taxonomy" id="1101404"/>
    <lineage>
        <taxon>Bacteria</taxon>
        <taxon>Pseudomonadati</taxon>
        <taxon>Pseudomonadota</taxon>
        <taxon>Betaproteobacteria</taxon>
        <taxon>Rhodocyclales</taxon>
        <taxon>Rhodocyclaceae</taxon>
        <taxon>Viridibacterium</taxon>
    </lineage>
</organism>
<reference evidence="3" key="1">
    <citation type="journal article" date="2019" name="Int. J. Syst. Evol. Microbiol.">
        <title>The Global Catalogue of Microorganisms (GCM) 10K type strain sequencing project: providing services to taxonomists for standard genome sequencing and annotation.</title>
        <authorList>
            <consortium name="The Broad Institute Genomics Platform"/>
            <consortium name="The Broad Institute Genome Sequencing Center for Infectious Disease"/>
            <person name="Wu L."/>
            <person name="Ma J."/>
        </authorList>
    </citation>
    <scope>NUCLEOTIDE SEQUENCE [LARGE SCALE GENOMIC DNA]</scope>
    <source>
        <strain evidence="3">JCM 18715</strain>
    </source>
</reference>
<evidence type="ECO:0000313" key="3">
    <source>
        <dbReference type="Proteomes" id="UP001500547"/>
    </source>
</evidence>
<dbReference type="Proteomes" id="UP001500547">
    <property type="component" value="Unassembled WGS sequence"/>
</dbReference>
<comment type="caution">
    <text evidence="2">The sequence shown here is derived from an EMBL/GenBank/DDBJ whole genome shotgun (WGS) entry which is preliminary data.</text>
</comment>
<feature type="domain" description="Peptidoglycan binding-like" evidence="1">
    <location>
        <begin position="215"/>
        <end position="264"/>
    </location>
</feature>